<dbReference type="SUPFAM" id="SSF159501">
    <property type="entry name" value="EreA/ChaN-like"/>
    <property type="match status" value="1"/>
</dbReference>
<evidence type="ECO:0000313" key="1">
    <source>
        <dbReference type="EMBL" id="MFM9650086.1"/>
    </source>
</evidence>
<protein>
    <submittedName>
        <fullName evidence="1">Erythromycin esterase family protein</fullName>
    </submittedName>
</protein>
<dbReference type="CDD" id="cd14728">
    <property type="entry name" value="Ere-like"/>
    <property type="match status" value="1"/>
</dbReference>
<dbReference type="InterPro" id="IPR007815">
    <property type="entry name" value="Emycin_Estase"/>
</dbReference>
<dbReference type="Gene3D" id="3.40.1660.10">
    <property type="entry name" value="EreA-like (biosynthetic domain)"/>
    <property type="match status" value="1"/>
</dbReference>
<dbReference type="InterPro" id="IPR014622">
    <property type="entry name" value="UCP036794_erythomycin"/>
</dbReference>
<name>A0ABW9INL7_STRGJ</name>
<accession>A0ABW9INL7</accession>
<dbReference type="PANTHER" id="PTHR31299">
    <property type="entry name" value="ESTERASE, PUTATIVE (AFU_ORTHOLOGUE AFUA_1G05850)-RELATED"/>
    <property type="match status" value="1"/>
</dbReference>
<dbReference type="PIRSF" id="PIRSF036794">
    <property type="entry name" value="UCP_erythr_ester"/>
    <property type="match status" value="1"/>
</dbReference>
<dbReference type="RefSeq" id="WP_369277197.1">
    <property type="nucleotide sequence ID" value="NZ_JBJVMW010000009.1"/>
</dbReference>
<dbReference type="Pfam" id="PF05139">
    <property type="entry name" value="Erythro_esteras"/>
    <property type="match status" value="1"/>
</dbReference>
<dbReference type="EMBL" id="JBJVNE010000015">
    <property type="protein sequence ID" value="MFM9650086.1"/>
    <property type="molecule type" value="Genomic_DNA"/>
</dbReference>
<comment type="caution">
    <text evidence="1">The sequence shown here is derived from an EMBL/GenBank/DDBJ whole genome shotgun (WGS) entry which is preliminary data.</text>
</comment>
<organism evidence="1 2">
    <name type="scientific">Streptomyces galilaeus</name>
    <dbReference type="NCBI Taxonomy" id="33899"/>
    <lineage>
        <taxon>Bacteria</taxon>
        <taxon>Bacillati</taxon>
        <taxon>Actinomycetota</taxon>
        <taxon>Actinomycetes</taxon>
        <taxon>Kitasatosporales</taxon>
        <taxon>Streptomycetaceae</taxon>
        <taxon>Streptomyces</taxon>
    </lineage>
</organism>
<dbReference type="Gene3D" id="3.30.1870.10">
    <property type="entry name" value="EreA-like, domain 2"/>
    <property type="match status" value="1"/>
</dbReference>
<sequence length="446" mass="49353">MSETDQDRVRDEALPLSGPASLDPLLDRVGDARYVLLGEASHGTAEYYQVRDVLTRRLIEEKGFSFVAVEGDWPDCQAVHCSVAGAPGAPDDPAEVLAGFTRWPTWMWANTDVRAFTRWLRGYNKERPAGPSERRVGFFGLDVYSLWESLHAVLDHLREHDPDRVAPAVQAFRCFEPYAEDPQSYALATRFMPEGCEPQVVNLLSGLRRRAAETAVLDGSLAEFAARQNAEVLAGAERYYRAMLGSGPESWNIRDHHMADTLDRLMEHHGPDAKAVVWEHNTHIGDARATDMADAGMVNVGQLVRERHRAEGVVLVGFGSHSGTVVAADSWGDVPRVMEVPPARPGSVEDLLHGALPEGRALFVFPGPGGEGPPAAGRPEWFRRQLDHRAIGVVYHPTQERWGNYVPTVLGERYDAFCHLDRTRALTPLRPLPALSPEEQTWPAGV</sequence>
<gene>
    <name evidence="1" type="ORF">ACKI1S_28550</name>
</gene>
<dbReference type="Proteomes" id="UP001631993">
    <property type="component" value="Unassembled WGS sequence"/>
</dbReference>
<reference evidence="1 2" key="1">
    <citation type="submission" date="2024-12" db="EMBL/GenBank/DDBJ databases">
        <title>Forecasting of Potato common scab and diversities of Pathogenic streptomyces spp. in china.</title>
        <authorList>
            <person name="Handique U."/>
            <person name="Wu J."/>
        </authorList>
    </citation>
    <scope>NUCLEOTIDE SEQUENCE [LARGE SCALE GENOMIC DNA]</scope>
    <source>
        <strain evidence="1 2">ZRIMU1585</strain>
    </source>
</reference>
<dbReference type="InterPro" id="IPR052036">
    <property type="entry name" value="Hydrolase/PRTase-associated"/>
</dbReference>
<evidence type="ECO:0000313" key="2">
    <source>
        <dbReference type="Proteomes" id="UP001631993"/>
    </source>
</evidence>
<proteinExistence type="predicted"/>
<keyword evidence="2" id="KW-1185">Reference proteome</keyword>
<dbReference type="PANTHER" id="PTHR31299:SF0">
    <property type="entry name" value="ESTERASE, PUTATIVE (AFU_ORTHOLOGUE AFUA_1G05850)-RELATED"/>
    <property type="match status" value="1"/>
</dbReference>